<feature type="transmembrane region" description="Helical" evidence="6">
    <location>
        <begin position="147"/>
        <end position="166"/>
    </location>
</feature>
<evidence type="ECO:0000313" key="8">
    <source>
        <dbReference type="EMBL" id="MCB7388798.1"/>
    </source>
</evidence>
<keyword evidence="4 6" id="KW-1133">Transmembrane helix</keyword>
<keyword evidence="3 6" id="KW-0812">Transmembrane</keyword>
<accession>A0ABS8DK45</accession>
<reference evidence="8 9" key="1">
    <citation type="submission" date="2021-10" db="EMBL/GenBank/DDBJ databases">
        <title>Collection of gut derived symbiotic bacterial strains cultured from healthy donors.</title>
        <authorList>
            <person name="Lin H."/>
            <person name="Littmann E."/>
            <person name="Kohout C."/>
            <person name="Pamer E.G."/>
        </authorList>
    </citation>
    <scope>NUCLEOTIDE SEQUENCE [LARGE SCALE GENOMIC DNA]</scope>
    <source>
        <strain evidence="8 9">DFI.1.165</strain>
    </source>
</reference>
<feature type="transmembrane region" description="Helical" evidence="6">
    <location>
        <begin position="37"/>
        <end position="54"/>
    </location>
</feature>
<gene>
    <name evidence="8" type="ORF">LIZ65_16035</name>
</gene>
<feature type="transmembrane region" description="Helical" evidence="6">
    <location>
        <begin position="261"/>
        <end position="280"/>
    </location>
</feature>
<feature type="transmembrane region" description="Helical" evidence="6">
    <location>
        <begin position="7"/>
        <end position="25"/>
    </location>
</feature>
<protein>
    <submittedName>
        <fullName evidence="8">DMT family transporter</fullName>
    </submittedName>
</protein>
<comment type="caution">
    <text evidence="8">The sequence shown here is derived from an EMBL/GenBank/DDBJ whole genome shotgun (WGS) entry which is preliminary data.</text>
</comment>
<comment type="subcellular location">
    <subcellularLocation>
        <location evidence="1">Membrane</location>
        <topology evidence="1">Multi-pass membrane protein</topology>
    </subcellularLocation>
</comment>
<feature type="transmembrane region" description="Helical" evidence="6">
    <location>
        <begin position="121"/>
        <end position="141"/>
    </location>
</feature>
<evidence type="ECO:0000313" key="9">
    <source>
        <dbReference type="Proteomes" id="UP001299546"/>
    </source>
</evidence>
<evidence type="ECO:0000256" key="4">
    <source>
        <dbReference type="ARBA" id="ARBA00022989"/>
    </source>
</evidence>
<evidence type="ECO:0000256" key="1">
    <source>
        <dbReference type="ARBA" id="ARBA00004141"/>
    </source>
</evidence>
<dbReference type="SUPFAM" id="SSF103481">
    <property type="entry name" value="Multidrug resistance efflux transporter EmrE"/>
    <property type="match status" value="2"/>
</dbReference>
<dbReference type="PANTHER" id="PTHR22911:SF6">
    <property type="entry name" value="SOLUTE CARRIER FAMILY 35 MEMBER G1"/>
    <property type="match status" value="1"/>
</dbReference>
<feature type="domain" description="EamA" evidence="7">
    <location>
        <begin position="6"/>
        <end position="137"/>
    </location>
</feature>
<dbReference type="InterPro" id="IPR037185">
    <property type="entry name" value="EmrE-like"/>
</dbReference>
<feature type="transmembrane region" description="Helical" evidence="6">
    <location>
        <begin position="178"/>
        <end position="200"/>
    </location>
</feature>
<evidence type="ECO:0000256" key="3">
    <source>
        <dbReference type="ARBA" id="ARBA00022692"/>
    </source>
</evidence>
<sequence>MSKKQKGILFIILSALCFSLMNMFVKLSGDLPSIQKSFFRNSVAVVAAAVLLVKSHTPFRWQKGNLGLLVVRASFGTLGILCNFYAISHMNLADASMLNKLSPFFVILFSFFFLKEKVTLFQTGAMTAAFVGSMFIIRPGFQFQEALPAVIGFLGGLAAGAAYTAVRGLSLRGEKNPFIVFFFSAFSCLVTLPYLLFAYVPMSGLQLLYLLLAGLFASGGQFAITAAYANAPGSDISIYDYTIVIFAGIWSFLLWDEIPGITSIIGYIIIFGASLAMYLYKSIRTNGSSQSARRKQ</sequence>
<dbReference type="Proteomes" id="UP001299546">
    <property type="component" value="Unassembled WGS sequence"/>
</dbReference>
<evidence type="ECO:0000259" key="7">
    <source>
        <dbReference type="Pfam" id="PF00892"/>
    </source>
</evidence>
<evidence type="ECO:0000256" key="5">
    <source>
        <dbReference type="ARBA" id="ARBA00023136"/>
    </source>
</evidence>
<dbReference type="PANTHER" id="PTHR22911">
    <property type="entry name" value="ACYL-MALONYL CONDENSING ENZYME-RELATED"/>
    <property type="match status" value="1"/>
</dbReference>
<dbReference type="InterPro" id="IPR000620">
    <property type="entry name" value="EamA_dom"/>
</dbReference>
<dbReference type="Pfam" id="PF00892">
    <property type="entry name" value="EamA"/>
    <property type="match status" value="2"/>
</dbReference>
<name>A0ABS8DK45_9FIRM</name>
<evidence type="ECO:0000256" key="2">
    <source>
        <dbReference type="ARBA" id="ARBA00007362"/>
    </source>
</evidence>
<keyword evidence="9" id="KW-1185">Reference proteome</keyword>
<comment type="similarity">
    <text evidence="2">Belongs to the EamA transporter family.</text>
</comment>
<organism evidence="8 9">
    <name type="scientific">Bariatricus massiliensis</name>
    <dbReference type="NCBI Taxonomy" id="1745713"/>
    <lineage>
        <taxon>Bacteria</taxon>
        <taxon>Bacillati</taxon>
        <taxon>Bacillota</taxon>
        <taxon>Clostridia</taxon>
        <taxon>Lachnospirales</taxon>
        <taxon>Lachnospiraceae</taxon>
        <taxon>Bariatricus</taxon>
    </lineage>
</organism>
<feature type="transmembrane region" description="Helical" evidence="6">
    <location>
        <begin position="206"/>
        <end position="229"/>
    </location>
</feature>
<evidence type="ECO:0000256" key="6">
    <source>
        <dbReference type="SAM" id="Phobius"/>
    </source>
</evidence>
<feature type="transmembrane region" description="Helical" evidence="6">
    <location>
        <begin position="66"/>
        <end position="86"/>
    </location>
</feature>
<dbReference type="RefSeq" id="WP_066738271.1">
    <property type="nucleotide sequence ID" value="NZ_JAJCIQ010000015.1"/>
</dbReference>
<feature type="domain" description="EamA" evidence="7">
    <location>
        <begin position="150"/>
        <end position="277"/>
    </location>
</feature>
<proteinExistence type="inferred from homology"/>
<keyword evidence="5 6" id="KW-0472">Membrane</keyword>
<dbReference type="EMBL" id="JAJCIS010000015">
    <property type="protein sequence ID" value="MCB7388798.1"/>
    <property type="molecule type" value="Genomic_DNA"/>
</dbReference>